<evidence type="ECO:0000313" key="9">
    <source>
        <dbReference type="Proteomes" id="UP001152622"/>
    </source>
</evidence>
<dbReference type="InterPro" id="IPR036179">
    <property type="entry name" value="Ig-like_dom_sf"/>
</dbReference>
<evidence type="ECO:0000256" key="4">
    <source>
        <dbReference type="ARBA" id="ARBA00023319"/>
    </source>
</evidence>
<keyword evidence="3" id="KW-0325">Glycoprotein</keyword>
<keyword evidence="9" id="KW-1185">Reference proteome</keyword>
<dbReference type="InterPro" id="IPR013783">
    <property type="entry name" value="Ig-like_fold"/>
</dbReference>
<feature type="domain" description="Ig-like" evidence="7">
    <location>
        <begin position="101"/>
        <end position="198"/>
    </location>
</feature>
<gene>
    <name evidence="8" type="ORF">SKAU_G00223210</name>
</gene>
<evidence type="ECO:0000256" key="5">
    <source>
        <dbReference type="SAM" id="MobiDB-lite"/>
    </source>
</evidence>
<dbReference type="InterPro" id="IPR003599">
    <property type="entry name" value="Ig_sub"/>
</dbReference>
<reference evidence="8" key="1">
    <citation type="journal article" date="2023" name="Science">
        <title>Genome structures resolve the early diversification of teleost fishes.</title>
        <authorList>
            <person name="Parey E."/>
            <person name="Louis A."/>
            <person name="Montfort J."/>
            <person name="Bouchez O."/>
            <person name="Roques C."/>
            <person name="Iampietro C."/>
            <person name="Lluch J."/>
            <person name="Castinel A."/>
            <person name="Donnadieu C."/>
            <person name="Desvignes T."/>
            <person name="Floi Bucao C."/>
            <person name="Jouanno E."/>
            <person name="Wen M."/>
            <person name="Mejri S."/>
            <person name="Dirks R."/>
            <person name="Jansen H."/>
            <person name="Henkel C."/>
            <person name="Chen W.J."/>
            <person name="Zahm M."/>
            <person name="Cabau C."/>
            <person name="Klopp C."/>
            <person name="Thompson A.W."/>
            <person name="Robinson-Rechavi M."/>
            <person name="Braasch I."/>
            <person name="Lecointre G."/>
            <person name="Bobe J."/>
            <person name="Postlethwait J.H."/>
            <person name="Berthelot C."/>
            <person name="Roest Crollius H."/>
            <person name="Guiguen Y."/>
        </authorList>
    </citation>
    <scope>NUCLEOTIDE SEQUENCE</scope>
    <source>
        <strain evidence="8">WJC10195</strain>
    </source>
</reference>
<accession>A0A9Q1IVP9</accession>
<evidence type="ECO:0000259" key="7">
    <source>
        <dbReference type="PROSITE" id="PS50835"/>
    </source>
</evidence>
<evidence type="ECO:0000256" key="3">
    <source>
        <dbReference type="ARBA" id="ARBA00023180"/>
    </source>
</evidence>
<feature type="signal peptide" evidence="6">
    <location>
        <begin position="1"/>
        <end position="28"/>
    </location>
</feature>
<evidence type="ECO:0000256" key="2">
    <source>
        <dbReference type="ARBA" id="ARBA00023157"/>
    </source>
</evidence>
<evidence type="ECO:0000256" key="1">
    <source>
        <dbReference type="ARBA" id="ARBA00022729"/>
    </source>
</evidence>
<evidence type="ECO:0000256" key="6">
    <source>
        <dbReference type="SAM" id="SignalP"/>
    </source>
</evidence>
<organism evidence="8 9">
    <name type="scientific">Synaphobranchus kaupii</name>
    <name type="common">Kaup's arrowtooth eel</name>
    <dbReference type="NCBI Taxonomy" id="118154"/>
    <lineage>
        <taxon>Eukaryota</taxon>
        <taxon>Metazoa</taxon>
        <taxon>Chordata</taxon>
        <taxon>Craniata</taxon>
        <taxon>Vertebrata</taxon>
        <taxon>Euteleostomi</taxon>
        <taxon>Actinopterygii</taxon>
        <taxon>Neopterygii</taxon>
        <taxon>Teleostei</taxon>
        <taxon>Anguilliformes</taxon>
        <taxon>Synaphobranchidae</taxon>
        <taxon>Synaphobranchus</taxon>
    </lineage>
</organism>
<dbReference type="Proteomes" id="UP001152622">
    <property type="component" value="Chromosome 7"/>
</dbReference>
<keyword evidence="2" id="KW-1015">Disulfide bond</keyword>
<feature type="region of interest" description="Disordered" evidence="5">
    <location>
        <begin position="99"/>
        <end position="128"/>
    </location>
</feature>
<dbReference type="SUPFAM" id="SSF48726">
    <property type="entry name" value="Immunoglobulin"/>
    <property type="match status" value="2"/>
</dbReference>
<dbReference type="InterPro" id="IPR007110">
    <property type="entry name" value="Ig-like_dom"/>
</dbReference>
<feature type="compositionally biased region" description="Polar residues" evidence="5">
    <location>
        <begin position="99"/>
        <end position="110"/>
    </location>
</feature>
<sequence length="327" mass="34471">MEASSHSAWLVLILTAGALSVIFPQSIAAFPDTRGPYFTKIEGPDTLTAGESTDFTCAADCTPPCTYTWSVAGQTVEGRAITVTADGLTSSVDLECTSINPKSNETSSTSRKLKVKNPVSVKPSAGKEPTLNQPFSVTCAGSGQMSTIEWYKGGDILALDAQMTLSADNSTLSFSSLLPSHGGFYQCVSSKSNKRIISVGYLLIYGSLSVNISGPGTVEVGKEHAFECQTSCEIGCSISWTFRGGFPSGSFTQRQTVITWTPDTPNTTQIFTCVVENTSALKSATATKLVRVKPEKKVRPESGSMALKPSTALCLAVCIVLLSLGGL</sequence>
<dbReference type="PANTHER" id="PTHR44337">
    <property type="entry name" value="CARCINOEMBRYONIC ANTIGEN-RELATED CELL ADHESION MOLECULE 8"/>
    <property type="match status" value="1"/>
</dbReference>
<dbReference type="AlphaFoldDB" id="A0A9Q1IVP9"/>
<dbReference type="PROSITE" id="PS50835">
    <property type="entry name" value="IG_LIKE"/>
    <property type="match status" value="1"/>
</dbReference>
<feature type="chain" id="PRO_5040185070" description="Ig-like domain-containing protein" evidence="6">
    <location>
        <begin position="29"/>
        <end position="327"/>
    </location>
</feature>
<keyword evidence="1 6" id="KW-0732">Signal</keyword>
<dbReference type="Gene3D" id="2.60.40.10">
    <property type="entry name" value="Immunoglobulins"/>
    <property type="match status" value="2"/>
</dbReference>
<keyword evidence="4" id="KW-0393">Immunoglobulin domain</keyword>
<proteinExistence type="predicted"/>
<dbReference type="InterPro" id="IPR052598">
    <property type="entry name" value="IgSF_CEA-related"/>
</dbReference>
<evidence type="ECO:0000313" key="8">
    <source>
        <dbReference type="EMBL" id="KAJ8354754.1"/>
    </source>
</evidence>
<dbReference type="OrthoDB" id="8914035at2759"/>
<protein>
    <recommendedName>
        <fullName evidence="7">Ig-like domain-containing protein</fullName>
    </recommendedName>
</protein>
<comment type="caution">
    <text evidence="8">The sequence shown here is derived from an EMBL/GenBank/DDBJ whole genome shotgun (WGS) entry which is preliminary data.</text>
</comment>
<dbReference type="PANTHER" id="PTHR44337:SF20">
    <property type="entry name" value="CARCINOEMBRYONIC ANTIGEN-RELATED CELL ADHESION MOLECULE 5-RELATED"/>
    <property type="match status" value="1"/>
</dbReference>
<name>A0A9Q1IVP9_SYNKA</name>
<dbReference type="SMART" id="SM00409">
    <property type="entry name" value="IG"/>
    <property type="match status" value="3"/>
</dbReference>
<dbReference type="EMBL" id="JAINUF010000007">
    <property type="protein sequence ID" value="KAJ8354754.1"/>
    <property type="molecule type" value="Genomic_DNA"/>
</dbReference>